<organism evidence="2 3">
    <name type="scientific">Arthrobacter psychrochitiniphilus</name>
    <dbReference type="NCBI Taxonomy" id="291045"/>
    <lineage>
        <taxon>Bacteria</taxon>
        <taxon>Bacillati</taxon>
        <taxon>Actinomycetota</taxon>
        <taxon>Actinomycetes</taxon>
        <taxon>Micrococcales</taxon>
        <taxon>Micrococcaceae</taxon>
        <taxon>Arthrobacter</taxon>
    </lineage>
</organism>
<evidence type="ECO:0000313" key="3">
    <source>
        <dbReference type="Proteomes" id="UP000246303"/>
    </source>
</evidence>
<protein>
    <recommendedName>
        <fullName evidence="1">Rv3660c-like CheY-like N-terminal domain-containing protein</fullName>
    </recommendedName>
</protein>
<dbReference type="InterPro" id="IPR022521">
    <property type="entry name" value="Rv3660c"/>
</dbReference>
<dbReference type="NCBIfam" id="TIGR03815">
    <property type="entry name" value="CpaE_hom_Actino"/>
    <property type="match status" value="1"/>
</dbReference>
<name>A0A2V3DTX9_9MICC</name>
<dbReference type="SUPFAM" id="SSF52540">
    <property type="entry name" value="P-loop containing nucleoside triphosphate hydrolases"/>
    <property type="match status" value="1"/>
</dbReference>
<dbReference type="Gene3D" id="3.40.50.300">
    <property type="entry name" value="P-loop containing nucleotide triphosphate hydrolases"/>
    <property type="match status" value="1"/>
</dbReference>
<dbReference type="EMBL" id="QHLZ01000002">
    <property type="protein sequence ID" value="PXA66838.1"/>
    <property type="molecule type" value="Genomic_DNA"/>
</dbReference>
<comment type="caution">
    <text evidence="2">The sequence shown here is derived from an EMBL/GenBank/DDBJ whole genome shotgun (WGS) entry which is preliminary data.</text>
</comment>
<gene>
    <name evidence="2" type="ORF">CVS29_04540</name>
</gene>
<accession>A0A2V3DTX9</accession>
<dbReference type="RefSeq" id="WP_110105153.1">
    <property type="nucleotide sequence ID" value="NZ_JACBZZ010000001.1"/>
</dbReference>
<reference evidence="2 3" key="1">
    <citation type="submission" date="2018-05" db="EMBL/GenBank/DDBJ databases">
        <title>Genetic diversity of glacier-inhabiting Cryobacterium bacteria in China and description of Cryobacterium mengkeensis sp. nov. and Arthrobacter glacialis sp. nov.</title>
        <authorList>
            <person name="Liu Q."/>
            <person name="Xin Y.-H."/>
        </authorList>
    </citation>
    <scope>NUCLEOTIDE SEQUENCE [LARGE SCALE GENOMIC DNA]</scope>
    <source>
        <strain evidence="2 3">GP3</strain>
    </source>
</reference>
<evidence type="ECO:0000259" key="1">
    <source>
        <dbReference type="Pfam" id="PF26563"/>
    </source>
</evidence>
<feature type="domain" description="Rv3660c-like CheY-like N-terminal" evidence="1">
    <location>
        <begin position="34"/>
        <end position="133"/>
    </location>
</feature>
<dbReference type="AlphaFoldDB" id="A0A2V3DTX9"/>
<sequence length="433" mass="44735">MKRRQGAAVRRASEPAQKPWLPRRDTTVLLLSGSPQLQGEVGRVAAAAAVELIFGDELEQLAGSQRDIAAVLVDAGQGVVTTGWRGPVIVVGFPGESEQMWQQAARLEADRVAVLPDSAPWLADYFAGLQNPESAAGVLGVVGGCGGSGASTLSLLVAAEAASRGTRTLLVDGDRWGGGLAALVSGQEAPGLRWPELLQVSGSINPGQLAAALPHVGPLALLSWESGVAGESGTDAGGTARLANSYFSNQDVSALPATIFPDPISPGQISPGQNQRWWGKALPANANTNHAVNEVMRAAQGVYGLVVVDLARTLESLGTFGPHCTGLVVVLPGRARAVTAAVQLGAALPALPVAAAVRGPMGEGLDAAMVATAAGLPLVGEMPWLRNVEQVLAAQRVPELLRRRRLRLLLAGILEWMAGDEPAMAQRRSGGRS</sequence>
<dbReference type="OrthoDB" id="3252838at2"/>
<dbReference type="InterPro" id="IPR059050">
    <property type="entry name" value="Rv3660c_N"/>
</dbReference>
<dbReference type="InterPro" id="IPR027417">
    <property type="entry name" value="P-loop_NTPase"/>
</dbReference>
<dbReference type="Proteomes" id="UP000246303">
    <property type="component" value="Unassembled WGS sequence"/>
</dbReference>
<dbReference type="Pfam" id="PF26563">
    <property type="entry name" value="Rv3660c_N"/>
    <property type="match status" value="1"/>
</dbReference>
<keyword evidence="3" id="KW-1185">Reference proteome</keyword>
<evidence type="ECO:0000313" key="2">
    <source>
        <dbReference type="EMBL" id="PXA66838.1"/>
    </source>
</evidence>
<proteinExistence type="predicted"/>